<comment type="similarity">
    <text evidence="2">Belongs to the UPF0702 family.</text>
</comment>
<evidence type="ECO:0000256" key="4">
    <source>
        <dbReference type="ARBA" id="ARBA00022692"/>
    </source>
</evidence>
<evidence type="ECO:0000313" key="9">
    <source>
        <dbReference type="EMBL" id="PYZ95318.1"/>
    </source>
</evidence>
<dbReference type="Gene3D" id="3.30.240.20">
    <property type="entry name" value="bsu07140 like domains"/>
    <property type="match status" value="2"/>
</dbReference>
<dbReference type="GO" id="GO:0005886">
    <property type="term" value="C:plasma membrane"/>
    <property type="evidence" value="ECO:0007669"/>
    <property type="project" value="UniProtKB-SubCell"/>
</dbReference>
<name>A0A323TK86_9BACI</name>
<dbReference type="AlphaFoldDB" id="A0A323TK86"/>
<dbReference type="EMBL" id="PDOD01000001">
    <property type="protein sequence ID" value="PYZ95318.1"/>
    <property type="molecule type" value="Genomic_DNA"/>
</dbReference>
<evidence type="ECO:0000256" key="1">
    <source>
        <dbReference type="ARBA" id="ARBA00004651"/>
    </source>
</evidence>
<evidence type="ECO:0000256" key="2">
    <source>
        <dbReference type="ARBA" id="ARBA00006448"/>
    </source>
</evidence>
<keyword evidence="3" id="KW-1003">Cell membrane</keyword>
<protein>
    <submittedName>
        <fullName evidence="9">DUF421 domain-containing protein</fullName>
    </submittedName>
</protein>
<evidence type="ECO:0000259" key="8">
    <source>
        <dbReference type="Pfam" id="PF04239"/>
    </source>
</evidence>
<evidence type="ECO:0000256" key="6">
    <source>
        <dbReference type="ARBA" id="ARBA00023136"/>
    </source>
</evidence>
<keyword evidence="6 7" id="KW-0472">Membrane</keyword>
<evidence type="ECO:0000256" key="3">
    <source>
        <dbReference type="ARBA" id="ARBA00022475"/>
    </source>
</evidence>
<evidence type="ECO:0000313" key="10">
    <source>
        <dbReference type="Proteomes" id="UP000248214"/>
    </source>
</evidence>
<accession>A0A323TK86</accession>
<feature type="transmembrane region" description="Helical" evidence="7">
    <location>
        <begin position="6"/>
        <end position="25"/>
    </location>
</feature>
<comment type="subcellular location">
    <subcellularLocation>
        <location evidence="1">Cell membrane</location>
        <topology evidence="1">Multi-pass membrane protein</topology>
    </subcellularLocation>
</comment>
<evidence type="ECO:0000256" key="7">
    <source>
        <dbReference type="SAM" id="Phobius"/>
    </source>
</evidence>
<dbReference type="Pfam" id="PF04239">
    <property type="entry name" value="DUF421"/>
    <property type="match status" value="1"/>
</dbReference>
<dbReference type="PANTHER" id="PTHR34582:SF6">
    <property type="entry name" value="UPF0702 TRANSMEMBRANE PROTEIN YCAP"/>
    <property type="match status" value="1"/>
</dbReference>
<keyword evidence="10" id="KW-1185">Reference proteome</keyword>
<proteinExistence type="inferred from homology"/>
<dbReference type="InterPro" id="IPR023090">
    <property type="entry name" value="UPF0702_alpha/beta_dom_sf"/>
</dbReference>
<dbReference type="PANTHER" id="PTHR34582">
    <property type="entry name" value="UPF0702 TRANSMEMBRANE PROTEIN YCAP"/>
    <property type="match status" value="1"/>
</dbReference>
<dbReference type="Proteomes" id="UP000248214">
    <property type="component" value="Unassembled WGS sequence"/>
</dbReference>
<comment type="caution">
    <text evidence="9">The sequence shown here is derived from an EMBL/GenBank/DDBJ whole genome shotgun (WGS) entry which is preliminary data.</text>
</comment>
<organism evidence="9 10">
    <name type="scientific">Salipaludibacillus keqinensis</name>
    <dbReference type="NCBI Taxonomy" id="2045207"/>
    <lineage>
        <taxon>Bacteria</taxon>
        <taxon>Bacillati</taxon>
        <taxon>Bacillota</taxon>
        <taxon>Bacilli</taxon>
        <taxon>Bacillales</taxon>
        <taxon>Bacillaceae</taxon>
    </lineage>
</organism>
<dbReference type="InterPro" id="IPR007353">
    <property type="entry name" value="DUF421"/>
</dbReference>
<keyword evidence="4 7" id="KW-0812">Transmembrane</keyword>
<feature type="domain" description="YetF C-terminal" evidence="8">
    <location>
        <begin position="81"/>
        <end position="214"/>
    </location>
</feature>
<sequence length="235" mass="26598">MELAKVILRIFTILPLLLVVTMYMGKRAIGQLPLFDFLVIITLASVTGADIADPNIHHIHTIVAIVMIAILQRIVSYLLIKKRWFGHAMTFEPTVVIENGVLIIANLEKIRYSIDNILQMLREKDIFDLSIVKLAIVEANGKLTVYKKPENAVVTLEDLYLAKRSSNLAFPVIIEGQVYPNILKHLNLSINWLDEELKKKGVSQSKNVLFASVNEEGDLHISINDIKYKGPPFYH</sequence>
<keyword evidence="5 7" id="KW-1133">Transmembrane helix</keyword>
<reference evidence="9 10" key="1">
    <citation type="submission" date="2017-10" db="EMBL/GenBank/DDBJ databases">
        <title>Bacillus sp. nov., a halophilic bacterium isolated from a Keqin Lake.</title>
        <authorList>
            <person name="Wang H."/>
        </authorList>
    </citation>
    <scope>NUCLEOTIDE SEQUENCE [LARGE SCALE GENOMIC DNA]</scope>
    <source>
        <strain evidence="9 10">KQ-12</strain>
    </source>
</reference>
<evidence type="ECO:0000256" key="5">
    <source>
        <dbReference type="ARBA" id="ARBA00022989"/>
    </source>
</evidence>
<gene>
    <name evidence="9" type="ORF">CR194_02690</name>
</gene>
<dbReference type="OrthoDB" id="9778331at2"/>
<feature type="transmembrane region" description="Helical" evidence="7">
    <location>
        <begin position="58"/>
        <end position="80"/>
    </location>
</feature>